<dbReference type="SUPFAM" id="SSF63380">
    <property type="entry name" value="Riboflavin synthase domain-like"/>
    <property type="match status" value="1"/>
</dbReference>
<dbReference type="InterPro" id="IPR012675">
    <property type="entry name" value="Beta-grasp_dom_sf"/>
</dbReference>
<dbReference type="InterPro" id="IPR050415">
    <property type="entry name" value="MRET"/>
</dbReference>
<dbReference type="PANTHER" id="PTHR47354:SF1">
    <property type="entry name" value="CARNITINE MONOOXYGENASE REDUCTASE SUBUNIT"/>
    <property type="match status" value="1"/>
</dbReference>
<dbReference type="PROSITE" id="PS00197">
    <property type="entry name" value="2FE2S_FER_1"/>
    <property type="match status" value="1"/>
</dbReference>
<protein>
    <submittedName>
        <fullName evidence="10">PDR/VanB family oxidoreductase</fullName>
    </submittedName>
</protein>
<evidence type="ECO:0000256" key="3">
    <source>
        <dbReference type="ARBA" id="ARBA00022714"/>
    </source>
</evidence>
<keyword evidence="6" id="KW-0408">Iron</keyword>
<accession>A0ABW6PMI0</accession>
<dbReference type="Gene3D" id="2.40.30.10">
    <property type="entry name" value="Translation factors"/>
    <property type="match status" value="1"/>
</dbReference>
<dbReference type="InterPro" id="IPR036010">
    <property type="entry name" value="2Fe-2S_ferredoxin-like_sf"/>
</dbReference>
<dbReference type="EMBL" id="JBIAMX010000006">
    <property type="protein sequence ID" value="MFF0543597.1"/>
    <property type="molecule type" value="Genomic_DNA"/>
</dbReference>
<dbReference type="InterPro" id="IPR001041">
    <property type="entry name" value="2Fe-2S_ferredoxin-type"/>
</dbReference>
<evidence type="ECO:0000259" key="9">
    <source>
        <dbReference type="PROSITE" id="PS51384"/>
    </source>
</evidence>
<keyword evidence="7" id="KW-0411">Iron-sulfur</keyword>
<reference evidence="10 11" key="1">
    <citation type="submission" date="2024-10" db="EMBL/GenBank/DDBJ databases">
        <title>The Natural Products Discovery Center: Release of the First 8490 Sequenced Strains for Exploring Actinobacteria Biosynthetic Diversity.</title>
        <authorList>
            <person name="Kalkreuter E."/>
            <person name="Kautsar S.A."/>
            <person name="Yang D."/>
            <person name="Bader C.D."/>
            <person name="Teijaro C.N."/>
            <person name="Fluegel L."/>
            <person name="Davis C.M."/>
            <person name="Simpson J.R."/>
            <person name="Lauterbach L."/>
            <person name="Steele A.D."/>
            <person name="Gui C."/>
            <person name="Meng S."/>
            <person name="Li G."/>
            <person name="Viehrig K."/>
            <person name="Ye F."/>
            <person name="Su P."/>
            <person name="Kiefer A.F."/>
            <person name="Nichols A."/>
            <person name="Cepeda A.J."/>
            <person name="Yan W."/>
            <person name="Fan B."/>
            <person name="Jiang Y."/>
            <person name="Adhikari A."/>
            <person name="Zheng C.-J."/>
            <person name="Schuster L."/>
            <person name="Cowan T.M."/>
            <person name="Smanski M.J."/>
            <person name="Chevrette M.G."/>
            <person name="De Carvalho L.P.S."/>
            <person name="Shen B."/>
        </authorList>
    </citation>
    <scope>NUCLEOTIDE SEQUENCE [LARGE SCALE GENOMIC DNA]</scope>
    <source>
        <strain evidence="10 11">NPDC004045</strain>
    </source>
</reference>
<keyword evidence="5" id="KW-0560">Oxidoreductase</keyword>
<keyword evidence="2" id="KW-0285">Flavoprotein</keyword>
<dbReference type="RefSeq" id="WP_387700224.1">
    <property type="nucleotide sequence ID" value="NZ_JBIAMX010000006.1"/>
</dbReference>
<keyword evidence="4" id="KW-0479">Metal-binding</keyword>
<evidence type="ECO:0000256" key="1">
    <source>
        <dbReference type="ARBA" id="ARBA00001974"/>
    </source>
</evidence>
<dbReference type="InterPro" id="IPR017938">
    <property type="entry name" value="Riboflavin_synthase-like_b-brl"/>
</dbReference>
<organism evidence="10 11">
    <name type="scientific">Nocardia thailandica</name>
    <dbReference type="NCBI Taxonomy" id="257275"/>
    <lineage>
        <taxon>Bacteria</taxon>
        <taxon>Bacillati</taxon>
        <taxon>Actinomycetota</taxon>
        <taxon>Actinomycetes</taxon>
        <taxon>Mycobacteriales</taxon>
        <taxon>Nocardiaceae</taxon>
        <taxon>Nocardia</taxon>
    </lineage>
</organism>
<dbReference type="PROSITE" id="PS51085">
    <property type="entry name" value="2FE2S_FER_2"/>
    <property type="match status" value="1"/>
</dbReference>
<evidence type="ECO:0000256" key="7">
    <source>
        <dbReference type="ARBA" id="ARBA00023014"/>
    </source>
</evidence>
<dbReference type="PROSITE" id="PS51384">
    <property type="entry name" value="FAD_FR"/>
    <property type="match status" value="1"/>
</dbReference>
<dbReference type="Pfam" id="PF00111">
    <property type="entry name" value="Fer2"/>
    <property type="match status" value="1"/>
</dbReference>
<feature type="domain" description="2Fe-2S ferredoxin-type" evidence="8">
    <location>
        <begin position="225"/>
        <end position="310"/>
    </location>
</feature>
<dbReference type="SUPFAM" id="SSF54292">
    <property type="entry name" value="2Fe-2S ferredoxin-like"/>
    <property type="match status" value="1"/>
</dbReference>
<dbReference type="CDD" id="cd06185">
    <property type="entry name" value="PDR_like"/>
    <property type="match status" value="1"/>
</dbReference>
<dbReference type="PRINTS" id="PR00409">
    <property type="entry name" value="PHDIOXRDTASE"/>
</dbReference>
<dbReference type="InterPro" id="IPR001433">
    <property type="entry name" value="OxRdtase_FAD/NAD-bd"/>
</dbReference>
<comment type="cofactor">
    <cofactor evidence="1">
        <name>FAD</name>
        <dbReference type="ChEBI" id="CHEBI:57692"/>
    </cofactor>
</comment>
<name>A0ABW6PMI0_9NOCA</name>
<dbReference type="Proteomes" id="UP001601444">
    <property type="component" value="Unassembled WGS sequence"/>
</dbReference>
<evidence type="ECO:0000256" key="4">
    <source>
        <dbReference type="ARBA" id="ARBA00022723"/>
    </source>
</evidence>
<comment type="caution">
    <text evidence="10">The sequence shown here is derived from an EMBL/GenBank/DDBJ whole genome shotgun (WGS) entry which is preliminary data.</text>
</comment>
<dbReference type="Pfam" id="PF00175">
    <property type="entry name" value="NAD_binding_1"/>
    <property type="match status" value="1"/>
</dbReference>
<dbReference type="InterPro" id="IPR017927">
    <property type="entry name" value="FAD-bd_FR_type"/>
</dbReference>
<evidence type="ECO:0000313" key="11">
    <source>
        <dbReference type="Proteomes" id="UP001601444"/>
    </source>
</evidence>
<dbReference type="InterPro" id="IPR039261">
    <property type="entry name" value="FNR_nucleotide-bd"/>
</dbReference>
<dbReference type="InterPro" id="IPR006058">
    <property type="entry name" value="2Fe2S_fd_BS"/>
</dbReference>
<dbReference type="PANTHER" id="PTHR47354">
    <property type="entry name" value="NADH OXIDOREDUCTASE HCR"/>
    <property type="match status" value="1"/>
</dbReference>
<dbReference type="Gene3D" id="3.10.20.30">
    <property type="match status" value="1"/>
</dbReference>
<sequence length="310" mass="32477">MTELTVRVTGRRDEATGVFSLTLAAPDGSDLPPWAPGAHIDVEAGPVGARQYSLCGDPGRADRWRVAILHEPAGRGGSAHLFATAHPGTTLRVSRPRNNFELAAAGEYVFVAGGIGITPILPMLAEARAAGRPATLYYGARTRSHLAFTDELGAGPRVRLFPQDEAGLLPVAGLFEAHPGATVYCCGPEPLLAAVEAEGARVGTEVRVERFAARPGAAAAHTGEFEIRLARTGRTLRVAADRSIVDVLESAGVPVITSCREGTCGSCETPVLGGAVDHRDSLLTEAERAAGATMMLCVSRARSRELVLDL</sequence>
<evidence type="ECO:0000313" key="10">
    <source>
        <dbReference type="EMBL" id="MFF0543597.1"/>
    </source>
</evidence>
<evidence type="ECO:0000256" key="6">
    <source>
        <dbReference type="ARBA" id="ARBA00023004"/>
    </source>
</evidence>
<gene>
    <name evidence="10" type="ORF">ACFYTF_12255</name>
</gene>
<proteinExistence type="predicted"/>
<evidence type="ECO:0000259" key="8">
    <source>
        <dbReference type="PROSITE" id="PS51085"/>
    </source>
</evidence>
<dbReference type="SUPFAM" id="SSF52343">
    <property type="entry name" value="Ferredoxin reductase-like, C-terminal NADP-linked domain"/>
    <property type="match status" value="1"/>
</dbReference>
<dbReference type="Gene3D" id="3.40.50.80">
    <property type="entry name" value="Nucleotide-binding domain of ferredoxin-NADP reductase (FNR) module"/>
    <property type="match status" value="1"/>
</dbReference>
<feature type="domain" description="FAD-binding FR-type" evidence="9">
    <location>
        <begin position="1"/>
        <end position="103"/>
    </location>
</feature>
<keyword evidence="11" id="KW-1185">Reference proteome</keyword>
<evidence type="ECO:0000256" key="2">
    <source>
        <dbReference type="ARBA" id="ARBA00022630"/>
    </source>
</evidence>
<dbReference type="CDD" id="cd00207">
    <property type="entry name" value="fer2"/>
    <property type="match status" value="1"/>
</dbReference>
<keyword evidence="3" id="KW-0001">2Fe-2S</keyword>
<evidence type="ECO:0000256" key="5">
    <source>
        <dbReference type="ARBA" id="ARBA00023002"/>
    </source>
</evidence>